<dbReference type="EMBL" id="LCWV01000002">
    <property type="protein sequence ID" value="PWI75371.1"/>
    <property type="molecule type" value="Genomic_DNA"/>
</dbReference>
<accession>A0A179GXW6</accession>
<protein>
    <submittedName>
        <fullName evidence="3">PAN domain-containing protein</fullName>
    </submittedName>
</protein>
<evidence type="ECO:0000313" key="4">
    <source>
        <dbReference type="EMBL" id="PWI75371.1"/>
    </source>
</evidence>
<dbReference type="Proteomes" id="UP000078340">
    <property type="component" value="Unassembled WGS sequence"/>
</dbReference>
<feature type="region of interest" description="Disordered" evidence="1">
    <location>
        <begin position="91"/>
        <end position="159"/>
    </location>
</feature>
<reference evidence="4 6" key="2">
    <citation type="journal article" date="2016" name="Front. Microbiol.">
        <title>Genome and transcriptome sequences reveal the specific parasitism of the nematophagous Purpureocillium lilacinum 36-1.</title>
        <authorList>
            <person name="Xie J."/>
            <person name="Li S."/>
            <person name="Mo C."/>
            <person name="Xiao X."/>
            <person name="Peng D."/>
            <person name="Wang G."/>
            <person name="Xiao Y."/>
        </authorList>
    </citation>
    <scope>NUCLEOTIDE SEQUENCE [LARGE SCALE GENOMIC DNA]</scope>
    <source>
        <strain evidence="4 6">36-1</strain>
    </source>
</reference>
<dbReference type="EMBL" id="LSBI01000008">
    <property type="protein sequence ID" value="OAQ82734.1"/>
    <property type="molecule type" value="Genomic_DNA"/>
</dbReference>
<name>A0A179GXW6_PURLI</name>
<feature type="chain" id="PRO_5036010336" evidence="2">
    <location>
        <begin position="26"/>
        <end position="185"/>
    </location>
</feature>
<evidence type="ECO:0000313" key="6">
    <source>
        <dbReference type="Proteomes" id="UP000245956"/>
    </source>
</evidence>
<dbReference type="KEGG" id="plj:28890659"/>
<dbReference type="Proteomes" id="UP000245956">
    <property type="component" value="Unassembled WGS sequence"/>
</dbReference>
<reference evidence="4" key="1">
    <citation type="submission" date="2015-05" db="EMBL/GenBank/DDBJ databases">
        <authorList>
            <person name="Wang D.B."/>
            <person name="Wang M."/>
        </authorList>
    </citation>
    <scope>NUCLEOTIDE SEQUENCE</scope>
    <source>
        <strain evidence="4">36-1</strain>
    </source>
</reference>
<gene>
    <name evidence="4" type="ORF">PCL_06029</name>
    <name evidence="3" type="ORF">VFPFJ_08537</name>
</gene>
<comment type="caution">
    <text evidence="3">The sequence shown here is derived from an EMBL/GenBank/DDBJ whole genome shotgun (WGS) entry which is preliminary data.</text>
</comment>
<evidence type="ECO:0000256" key="2">
    <source>
        <dbReference type="SAM" id="SignalP"/>
    </source>
</evidence>
<keyword evidence="2" id="KW-0732">Signal</keyword>
<evidence type="ECO:0000313" key="3">
    <source>
        <dbReference type="EMBL" id="OAQ82734.1"/>
    </source>
</evidence>
<dbReference type="GeneID" id="28890659"/>
<feature type="signal peptide" evidence="2">
    <location>
        <begin position="1"/>
        <end position="25"/>
    </location>
</feature>
<dbReference type="AlphaFoldDB" id="A0A179GXW6"/>
<evidence type="ECO:0000256" key="1">
    <source>
        <dbReference type="SAM" id="MobiDB-lite"/>
    </source>
</evidence>
<evidence type="ECO:0000313" key="5">
    <source>
        <dbReference type="Proteomes" id="UP000078340"/>
    </source>
</evidence>
<sequence>MRAPSLALTTAAAVATTLFSSLTHAATKGIVSDTIVSDAQACSSLCGLNDACLTALYHSKCHECWLLDCALKREPQGFSAVGKSTIKPKPECDAGVVPPVPTECKKADDGGDSGASSSSAISGSASGTVASKTDATGATADKTTSAGAATGTKDSAAGGRLDAWGRSSSLGVVVVLAAGVVAAFA</sequence>
<proteinExistence type="predicted"/>
<feature type="compositionally biased region" description="Low complexity" evidence="1">
    <location>
        <begin position="114"/>
        <end position="159"/>
    </location>
</feature>
<reference evidence="3 5" key="3">
    <citation type="submission" date="2016-02" db="EMBL/GenBank/DDBJ databases">
        <title>Biosynthesis of antibiotic leucinostatins and their inhibition on Phytophthora in bio-control Purpureocillium lilacinum.</title>
        <authorList>
            <person name="Wang G."/>
            <person name="Liu Z."/>
            <person name="Lin R."/>
            <person name="Li E."/>
            <person name="Mao Z."/>
            <person name="Ling J."/>
            <person name="Yin W."/>
            <person name="Xie B."/>
        </authorList>
    </citation>
    <scope>NUCLEOTIDE SEQUENCE [LARGE SCALE GENOMIC DNA]</scope>
    <source>
        <strain evidence="3">PLFJ-1</strain>
    </source>
</reference>
<organism evidence="3 5">
    <name type="scientific">Purpureocillium lilacinum</name>
    <name type="common">Paecilomyces lilacinus</name>
    <dbReference type="NCBI Taxonomy" id="33203"/>
    <lineage>
        <taxon>Eukaryota</taxon>
        <taxon>Fungi</taxon>
        <taxon>Dikarya</taxon>
        <taxon>Ascomycota</taxon>
        <taxon>Pezizomycotina</taxon>
        <taxon>Sordariomycetes</taxon>
        <taxon>Hypocreomycetidae</taxon>
        <taxon>Hypocreales</taxon>
        <taxon>Ophiocordycipitaceae</taxon>
        <taxon>Purpureocillium</taxon>
    </lineage>
</organism>